<evidence type="ECO:0000256" key="1">
    <source>
        <dbReference type="ARBA" id="ARBA00001933"/>
    </source>
</evidence>
<evidence type="ECO:0000256" key="6">
    <source>
        <dbReference type="NCBIfam" id="TIGR01048"/>
    </source>
</evidence>
<keyword evidence="5" id="KW-0028">Amino-acid biosynthesis</keyword>
<dbReference type="EMBL" id="LWAE01000011">
    <property type="protein sequence ID" value="KZL89140.1"/>
    <property type="molecule type" value="Genomic_DNA"/>
</dbReference>
<dbReference type="OrthoDB" id="9802241at2"/>
<dbReference type="AlphaFoldDB" id="A0A161W1T4"/>
<dbReference type="GO" id="GO:0030170">
    <property type="term" value="F:pyridoxal phosphate binding"/>
    <property type="evidence" value="ECO:0007669"/>
    <property type="project" value="UniProtKB-UniRule"/>
</dbReference>
<dbReference type="InterPro" id="IPR009006">
    <property type="entry name" value="Ala_racemase/Decarboxylase_C"/>
</dbReference>
<feature type="domain" description="Orn/DAP/Arg decarboxylase 2 C-terminal" evidence="9">
    <location>
        <begin position="32"/>
        <end position="373"/>
    </location>
</feature>
<evidence type="ECO:0000256" key="2">
    <source>
        <dbReference type="ARBA" id="ARBA00022793"/>
    </source>
</evidence>
<proteinExistence type="inferred from homology"/>
<dbReference type="PRINTS" id="PR01179">
    <property type="entry name" value="ODADCRBXLASE"/>
</dbReference>
<keyword evidence="3 5" id="KW-0663">Pyridoxal phosphate</keyword>
<protein>
    <recommendedName>
        <fullName evidence="5 6">Diaminopimelate decarboxylase</fullName>
        <shortName evidence="5">DAP decarboxylase</shortName>
        <shortName evidence="5">DAPDC</shortName>
        <ecNumber evidence="5 6">4.1.1.20</ecNumber>
    </recommendedName>
</protein>
<sequence>MDNKFYKVTENLNFYMNTTPKELVQKYGSPLYVYNEGILREKCREMRNLLKYDKFSVSFSTKANSNFHILKIVREEGLNVDAMSPGEIYVQLEAGFKPEQIFFIPNNVSAEEFKYAIERGVTISVDSLSQLELLGKINEGGSVAVRFNPGMGIGHSEKVVTAGKKTKFGVDPQYINEVKEIVNKYKLKLIGINQHIGSLFMEGSTYLESVKALLSIAENFQGLEFIDMGGGFGVPYRKQKDQQRLDLKALGKELDSVIYNWTKKHGKEIEFKIEPGRYIPAECCVLLGTVHAVKMNYGRKYVGTDLGFNVLARPIIYNSHHDIEVYKKNNNLVGESEEVTIVGNICESGDILSENIVLPPIQEGDIIGVLDAGAYGYVMSSNYNNRLRPAEVLIKENGEIKVIRRRDNLEDLMRNYF</sequence>
<keyword evidence="4 5" id="KW-0456">Lyase</keyword>
<gene>
    <name evidence="11" type="primary">lysA_4</name>
    <name evidence="5" type="synonym">lysA</name>
    <name evidence="11" type="ORF">CLMAG_56260</name>
</gene>
<evidence type="ECO:0000259" key="9">
    <source>
        <dbReference type="Pfam" id="PF00278"/>
    </source>
</evidence>
<name>A0A161W1T4_9CLOT</name>
<feature type="active site" description="Proton donor" evidence="7">
    <location>
        <position position="346"/>
    </location>
</feature>
<dbReference type="Gene3D" id="2.40.37.10">
    <property type="entry name" value="Lyase, Ornithine Decarboxylase, Chain A, domain 1"/>
    <property type="match status" value="1"/>
</dbReference>
<dbReference type="InterPro" id="IPR002986">
    <property type="entry name" value="DAP_deCOOHase_LysA"/>
</dbReference>
<evidence type="ECO:0000313" key="11">
    <source>
        <dbReference type="EMBL" id="KZL89140.1"/>
    </source>
</evidence>
<dbReference type="PANTHER" id="PTHR43727">
    <property type="entry name" value="DIAMINOPIMELATE DECARBOXYLASE"/>
    <property type="match status" value="1"/>
</dbReference>
<dbReference type="RefSeq" id="WP_066630115.1">
    <property type="nucleotide sequence ID" value="NZ_FQXL01000011.1"/>
</dbReference>
<feature type="binding site" evidence="5">
    <location>
        <position position="313"/>
    </location>
    <ligand>
        <name>substrate</name>
    </ligand>
</feature>
<dbReference type="InterPro" id="IPR022644">
    <property type="entry name" value="De-COase2_N"/>
</dbReference>
<comment type="pathway">
    <text evidence="5 8">Amino-acid biosynthesis; L-lysine biosynthesis via DAP pathway; L-lysine from DL-2,6-diaminopimelate: step 1/1.</text>
</comment>
<dbReference type="STRING" id="1121326.CLMAG_56260"/>
<feature type="modified residue" description="N6-(pyridoxal phosphate)lysine" evidence="5 7">
    <location>
        <position position="62"/>
    </location>
</feature>
<dbReference type="Proteomes" id="UP000076603">
    <property type="component" value="Unassembled WGS sequence"/>
</dbReference>
<comment type="subunit">
    <text evidence="5">Homodimer.</text>
</comment>
<feature type="binding site" evidence="5">
    <location>
        <position position="317"/>
    </location>
    <ligand>
        <name>substrate</name>
    </ligand>
</feature>
<keyword evidence="2 5" id="KW-0210">Decarboxylase</keyword>
<feature type="binding site" evidence="5">
    <location>
        <position position="375"/>
    </location>
    <ligand>
        <name>pyridoxal 5'-phosphate</name>
        <dbReference type="ChEBI" id="CHEBI:597326"/>
    </ligand>
</feature>
<keyword evidence="5 8" id="KW-0457">Lysine biosynthesis</keyword>
<dbReference type="PATRIC" id="fig|1121326.3.peg.5688"/>
<feature type="binding site" evidence="5">
    <location>
        <position position="375"/>
    </location>
    <ligand>
        <name>substrate</name>
    </ligand>
</feature>
<dbReference type="InterPro" id="IPR000183">
    <property type="entry name" value="Orn/DAP/Arg_de-COase"/>
</dbReference>
<dbReference type="EC" id="4.1.1.20" evidence="5 6"/>
<dbReference type="CDD" id="cd06828">
    <property type="entry name" value="PLPDE_III_DapDC"/>
    <property type="match status" value="1"/>
</dbReference>
<dbReference type="GO" id="GO:0008836">
    <property type="term" value="F:diaminopimelate decarboxylase activity"/>
    <property type="evidence" value="ECO:0007669"/>
    <property type="project" value="UniProtKB-UniRule"/>
</dbReference>
<dbReference type="InterPro" id="IPR029066">
    <property type="entry name" value="PLP-binding_barrel"/>
</dbReference>
<evidence type="ECO:0000256" key="5">
    <source>
        <dbReference type="HAMAP-Rule" id="MF_02120"/>
    </source>
</evidence>
<comment type="catalytic activity">
    <reaction evidence="5 8">
        <text>meso-2,6-diaminopimelate + H(+) = L-lysine + CO2</text>
        <dbReference type="Rhea" id="RHEA:15101"/>
        <dbReference type="ChEBI" id="CHEBI:15378"/>
        <dbReference type="ChEBI" id="CHEBI:16526"/>
        <dbReference type="ChEBI" id="CHEBI:32551"/>
        <dbReference type="ChEBI" id="CHEBI:57791"/>
        <dbReference type="EC" id="4.1.1.20"/>
    </reaction>
</comment>
<dbReference type="SUPFAM" id="SSF50621">
    <property type="entry name" value="Alanine racemase C-terminal domain-like"/>
    <property type="match status" value="1"/>
</dbReference>
<dbReference type="SUPFAM" id="SSF51419">
    <property type="entry name" value="PLP-binding barrel"/>
    <property type="match status" value="1"/>
</dbReference>
<comment type="caution">
    <text evidence="11">The sequence shown here is derived from an EMBL/GenBank/DDBJ whole genome shotgun (WGS) entry which is preliminary data.</text>
</comment>
<keyword evidence="12" id="KW-1185">Reference proteome</keyword>
<accession>A0A161W1T4</accession>
<organism evidence="11 12">
    <name type="scientific">Clostridium magnum DSM 2767</name>
    <dbReference type="NCBI Taxonomy" id="1121326"/>
    <lineage>
        <taxon>Bacteria</taxon>
        <taxon>Bacillati</taxon>
        <taxon>Bacillota</taxon>
        <taxon>Clostridia</taxon>
        <taxon>Eubacteriales</taxon>
        <taxon>Clostridiaceae</taxon>
        <taxon>Clostridium</taxon>
    </lineage>
</organism>
<feature type="binding site" evidence="5">
    <location>
        <position position="277"/>
    </location>
    <ligand>
        <name>substrate</name>
    </ligand>
</feature>
<evidence type="ECO:0000259" key="10">
    <source>
        <dbReference type="Pfam" id="PF02784"/>
    </source>
</evidence>
<feature type="binding site" evidence="5">
    <location>
        <position position="347"/>
    </location>
    <ligand>
        <name>substrate</name>
    </ligand>
</feature>
<dbReference type="PRINTS" id="PR01181">
    <property type="entry name" value="DAPDCRBXLASE"/>
</dbReference>
<evidence type="ECO:0000256" key="3">
    <source>
        <dbReference type="ARBA" id="ARBA00022898"/>
    </source>
</evidence>
<dbReference type="HAMAP" id="MF_02120">
    <property type="entry name" value="LysA"/>
    <property type="match status" value="1"/>
</dbReference>
<comment type="cofactor">
    <cofactor evidence="1 5 7 8">
        <name>pyridoxal 5'-phosphate</name>
        <dbReference type="ChEBI" id="CHEBI:597326"/>
    </cofactor>
</comment>
<dbReference type="NCBIfam" id="TIGR01048">
    <property type="entry name" value="lysA"/>
    <property type="match status" value="1"/>
</dbReference>
<comment type="function">
    <text evidence="5">Specifically catalyzes the decarboxylation of meso-diaminopimelate (meso-DAP) to L-lysine.</text>
</comment>
<reference evidence="11 12" key="1">
    <citation type="submission" date="2016-04" db="EMBL/GenBank/DDBJ databases">
        <title>Genome sequence of Clostridium magnum DSM 2767.</title>
        <authorList>
            <person name="Poehlein A."/>
            <person name="Uhlig R."/>
            <person name="Fischer R."/>
            <person name="Bahl H."/>
            <person name="Daniel R."/>
        </authorList>
    </citation>
    <scope>NUCLEOTIDE SEQUENCE [LARGE SCALE GENOMIC DNA]</scope>
    <source>
        <strain evidence="11 12">DSM 2767</strain>
    </source>
</reference>
<dbReference type="Pfam" id="PF02784">
    <property type="entry name" value="Orn_Arg_deC_N"/>
    <property type="match status" value="1"/>
</dbReference>
<feature type="binding site" evidence="5">
    <location>
        <position position="231"/>
    </location>
    <ligand>
        <name>pyridoxal 5'-phosphate</name>
        <dbReference type="ChEBI" id="CHEBI:597326"/>
    </ligand>
</feature>
<comment type="similarity">
    <text evidence="5">Belongs to the Orn/Lys/Arg decarboxylase class-II family. LysA subfamily.</text>
</comment>
<dbReference type="Pfam" id="PF00278">
    <property type="entry name" value="Orn_DAP_Arg_deC"/>
    <property type="match status" value="1"/>
</dbReference>
<dbReference type="InterPro" id="IPR022643">
    <property type="entry name" value="De-COase2_C"/>
</dbReference>
<evidence type="ECO:0000256" key="4">
    <source>
        <dbReference type="ARBA" id="ARBA00023239"/>
    </source>
</evidence>
<dbReference type="PANTHER" id="PTHR43727:SF2">
    <property type="entry name" value="GROUP IV DECARBOXYLASE"/>
    <property type="match status" value="1"/>
</dbReference>
<feature type="domain" description="Orn/DAP/Arg decarboxylase 2 N-terminal" evidence="10">
    <location>
        <begin position="39"/>
        <end position="280"/>
    </location>
</feature>
<dbReference type="GO" id="GO:0009089">
    <property type="term" value="P:lysine biosynthetic process via diaminopimelate"/>
    <property type="evidence" value="ECO:0007669"/>
    <property type="project" value="UniProtKB-UniRule"/>
</dbReference>
<dbReference type="Gene3D" id="3.20.20.10">
    <property type="entry name" value="Alanine racemase"/>
    <property type="match status" value="1"/>
</dbReference>
<evidence type="ECO:0000256" key="8">
    <source>
        <dbReference type="RuleBase" id="RU003738"/>
    </source>
</evidence>
<dbReference type="UniPathway" id="UPA00034">
    <property type="reaction ID" value="UER00027"/>
</dbReference>
<feature type="binding site" evidence="5">
    <location>
        <begin position="274"/>
        <end position="277"/>
    </location>
    <ligand>
        <name>pyridoxal 5'-phosphate</name>
        <dbReference type="ChEBI" id="CHEBI:597326"/>
    </ligand>
</feature>
<dbReference type="FunFam" id="3.20.20.10:FF:000003">
    <property type="entry name" value="Diaminopimelate decarboxylase"/>
    <property type="match status" value="1"/>
</dbReference>
<evidence type="ECO:0000313" key="12">
    <source>
        <dbReference type="Proteomes" id="UP000076603"/>
    </source>
</evidence>
<evidence type="ECO:0000256" key="7">
    <source>
        <dbReference type="PIRSR" id="PIRSR600183-50"/>
    </source>
</evidence>